<evidence type="ECO:0000313" key="3">
    <source>
        <dbReference type="EMBL" id="XDQ03960.1"/>
    </source>
</evidence>
<keyword evidence="2" id="KW-1133">Transmembrane helix</keyword>
<evidence type="ECO:0000256" key="1">
    <source>
        <dbReference type="SAM" id="MobiDB-lite"/>
    </source>
</evidence>
<reference evidence="3" key="1">
    <citation type="submission" date="2024-07" db="EMBL/GenBank/DDBJ databases">
        <authorList>
            <person name="Yu S.T."/>
        </authorList>
    </citation>
    <scope>NUCLEOTIDE SEQUENCE</scope>
    <source>
        <strain evidence="3">R08</strain>
    </source>
</reference>
<organism evidence="3">
    <name type="scientific">Streptomyces sp. R08</name>
    <dbReference type="NCBI Taxonomy" id="3238624"/>
    <lineage>
        <taxon>Bacteria</taxon>
        <taxon>Bacillati</taxon>
        <taxon>Actinomycetota</taxon>
        <taxon>Actinomycetes</taxon>
        <taxon>Kitasatosporales</taxon>
        <taxon>Streptomycetaceae</taxon>
        <taxon>Streptomyces</taxon>
    </lineage>
</organism>
<keyword evidence="2" id="KW-0812">Transmembrane</keyword>
<sequence>MNWPVPAARRNRSPRADAGPRRPRPVWLIAAGISYDGFGSLAFAPLGLLAAGPLAATVGLGRTLAGCASLIVLATLGALPAPGVRGLRATR</sequence>
<gene>
    <name evidence="3" type="ORF">AB5J58_29075</name>
</gene>
<accession>A0AB39MCP6</accession>
<feature type="region of interest" description="Disordered" evidence="1">
    <location>
        <begin position="1"/>
        <end position="22"/>
    </location>
</feature>
<evidence type="ECO:0008006" key="4">
    <source>
        <dbReference type="Google" id="ProtNLM"/>
    </source>
</evidence>
<feature type="transmembrane region" description="Helical" evidence="2">
    <location>
        <begin position="63"/>
        <end position="81"/>
    </location>
</feature>
<dbReference type="RefSeq" id="WP_369189708.1">
    <property type="nucleotide sequence ID" value="NZ_CP163431.1"/>
</dbReference>
<name>A0AB39MCP6_9ACTN</name>
<proteinExistence type="predicted"/>
<dbReference type="EMBL" id="CP163431">
    <property type="protein sequence ID" value="XDQ03960.1"/>
    <property type="molecule type" value="Genomic_DNA"/>
</dbReference>
<protein>
    <recommendedName>
        <fullName evidence="4">MFS transporter</fullName>
    </recommendedName>
</protein>
<keyword evidence="2" id="KW-0472">Membrane</keyword>
<feature type="transmembrane region" description="Helical" evidence="2">
    <location>
        <begin position="26"/>
        <end position="51"/>
    </location>
</feature>
<dbReference type="AlphaFoldDB" id="A0AB39MCP6"/>
<evidence type="ECO:0000256" key="2">
    <source>
        <dbReference type="SAM" id="Phobius"/>
    </source>
</evidence>